<organism evidence="2 3">
    <name type="scientific">Enhygromyxa salina</name>
    <dbReference type="NCBI Taxonomy" id="215803"/>
    <lineage>
        <taxon>Bacteria</taxon>
        <taxon>Pseudomonadati</taxon>
        <taxon>Myxococcota</taxon>
        <taxon>Polyangia</taxon>
        <taxon>Nannocystales</taxon>
        <taxon>Nannocystaceae</taxon>
        <taxon>Enhygromyxa</taxon>
    </lineage>
</organism>
<feature type="compositionally biased region" description="Low complexity" evidence="1">
    <location>
        <begin position="88"/>
        <end position="114"/>
    </location>
</feature>
<feature type="compositionally biased region" description="Acidic residues" evidence="1">
    <location>
        <begin position="128"/>
        <end position="137"/>
    </location>
</feature>
<feature type="compositionally biased region" description="Basic and acidic residues" evidence="1">
    <location>
        <begin position="29"/>
        <end position="38"/>
    </location>
</feature>
<keyword evidence="3" id="KW-1185">Reference proteome</keyword>
<reference evidence="2 3" key="1">
    <citation type="submission" date="2018-03" db="EMBL/GenBank/DDBJ databases">
        <title>Draft Genome Sequences of the Obligatory Marine Myxobacteria Enhygromyxa salina SWB005.</title>
        <authorList>
            <person name="Poehlein A."/>
            <person name="Moghaddam J.A."/>
            <person name="Harms H."/>
            <person name="Alanjari M."/>
            <person name="Koenig G.M."/>
            <person name="Daniel R."/>
            <person name="Schaeberle T.F."/>
        </authorList>
    </citation>
    <scope>NUCLEOTIDE SEQUENCE [LARGE SCALE GENOMIC DNA]</scope>
    <source>
        <strain evidence="2 3">SWB005</strain>
    </source>
</reference>
<gene>
    <name evidence="2" type="ORF">ENSA5_12490</name>
</gene>
<dbReference type="RefSeq" id="WP_106390735.1">
    <property type="nucleotide sequence ID" value="NZ_PVNK01000068.1"/>
</dbReference>
<feature type="region of interest" description="Disordered" evidence="1">
    <location>
        <begin position="18"/>
        <end position="179"/>
    </location>
</feature>
<accession>A0A2S9YFJ7</accession>
<evidence type="ECO:0000313" key="2">
    <source>
        <dbReference type="EMBL" id="PRQ03880.1"/>
    </source>
</evidence>
<evidence type="ECO:0000313" key="3">
    <source>
        <dbReference type="Proteomes" id="UP000237968"/>
    </source>
</evidence>
<feature type="compositionally biased region" description="Low complexity" evidence="1">
    <location>
        <begin position="61"/>
        <end position="79"/>
    </location>
</feature>
<feature type="compositionally biased region" description="Basic and acidic residues" evidence="1">
    <location>
        <begin position="148"/>
        <end position="159"/>
    </location>
</feature>
<dbReference type="AlphaFoldDB" id="A0A2S9YFJ7"/>
<protein>
    <submittedName>
        <fullName evidence="2">Uncharacterized protein</fullName>
    </submittedName>
</protein>
<dbReference type="PROSITE" id="PS51257">
    <property type="entry name" value="PROKAR_LIPOPROTEIN"/>
    <property type="match status" value="1"/>
</dbReference>
<comment type="caution">
    <text evidence="2">The sequence shown here is derived from an EMBL/GenBank/DDBJ whole genome shotgun (WGS) entry which is preliminary data.</text>
</comment>
<evidence type="ECO:0000256" key="1">
    <source>
        <dbReference type="SAM" id="MobiDB-lite"/>
    </source>
</evidence>
<dbReference type="Proteomes" id="UP000237968">
    <property type="component" value="Unassembled WGS sequence"/>
</dbReference>
<sequence length="179" mass="18456">MRSLSFVVALTSLLSSACQRDASGLAGERGPERERELQSARPDAAPAPERGEPVELPPAPTTAEPAASPTEGAPAEPEPVASDAGAQPSEPAGPSEPSIPSAPSDPSDPSDPLAPIMPSGPEPGSPEADAELAELLDESTLTQEEFDEAFRDGGPKLDGDQFVFGPNERTRKPPAIESQ</sequence>
<dbReference type="OrthoDB" id="9961444at2"/>
<name>A0A2S9YFJ7_9BACT</name>
<dbReference type="EMBL" id="PVNK01000068">
    <property type="protein sequence ID" value="PRQ03880.1"/>
    <property type="molecule type" value="Genomic_DNA"/>
</dbReference>
<proteinExistence type="predicted"/>